<evidence type="ECO:0000313" key="2">
    <source>
        <dbReference type="Proteomes" id="UP001152795"/>
    </source>
</evidence>
<dbReference type="Proteomes" id="UP001152795">
    <property type="component" value="Unassembled WGS sequence"/>
</dbReference>
<organism evidence="1 2">
    <name type="scientific">Paramuricea clavata</name>
    <name type="common">Red gorgonian</name>
    <name type="synonym">Violescent sea-whip</name>
    <dbReference type="NCBI Taxonomy" id="317549"/>
    <lineage>
        <taxon>Eukaryota</taxon>
        <taxon>Metazoa</taxon>
        <taxon>Cnidaria</taxon>
        <taxon>Anthozoa</taxon>
        <taxon>Octocorallia</taxon>
        <taxon>Malacalcyonacea</taxon>
        <taxon>Plexauridae</taxon>
        <taxon>Paramuricea</taxon>
    </lineage>
</organism>
<accession>A0A6S7GRX0</accession>
<keyword evidence="2" id="KW-1185">Reference proteome</keyword>
<proteinExistence type="predicted"/>
<reference evidence="1" key="1">
    <citation type="submission" date="2020-04" db="EMBL/GenBank/DDBJ databases">
        <authorList>
            <person name="Alioto T."/>
            <person name="Alioto T."/>
            <person name="Gomez Garrido J."/>
        </authorList>
    </citation>
    <scope>NUCLEOTIDE SEQUENCE</scope>
    <source>
        <strain evidence="1">A484AB</strain>
    </source>
</reference>
<dbReference type="AlphaFoldDB" id="A0A6S7GRX0"/>
<dbReference type="InterPro" id="IPR044929">
    <property type="entry name" value="DNA/RNA_non-sp_Endonuclease_sf"/>
</dbReference>
<sequence length="143" mass="15837">MSTLLVFTLVSLFVSGYTRSVESFSSLSVLEEIAEENDIFVKKRSVRTPRQGSPISNDINACLFTSWKTGKILSTTPSCNGANQVQLCYGLPSKPAKFAVCYNTQRKIPEFTGYVIQQSTSVNSPPPPKKNKNPDQLLYLISH</sequence>
<dbReference type="EMBL" id="CACRXK020002116">
    <property type="protein sequence ID" value="CAB3992749.1"/>
    <property type="molecule type" value="Genomic_DNA"/>
</dbReference>
<gene>
    <name evidence="1" type="ORF">PACLA_8A036969</name>
</gene>
<evidence type="ECO:0000313" key="1">
    <source>
        <dbReference type="EMBL" id="CAB3992749.1"/>
    </source>
</evidence>
<dbReference type="Gene3D" id="3.40.570.10">
    <property type="entry name" value="Extracellular Endonuclease, subunit A"/>
    <property type="match status" value="1"/>
</dbReference>
<protein>
    <submittedName>
        <fullName evidence="1">Uncharacterized protein</fullName>
    </submittedName>
</protein>
<name>A0A6S7GRX0_PARCT</name>
<comment type="caution">
    <text evidence="1">The sequence shown here is derived from an EMBL/GenBank/DDBJ whole genome shotgun (WGS) entry which is preliminary data.</text>
</comment>